<evidence type="ECO:0000313" key="2">
    <source>
        <dbReference type="Proteomes" id="UP000198814"/>
    </source>
</evidence>
<evidence type="ECO:0000313" key="1">
    <source>
        <dbReference type="EMBL" id="SEO22059.1"/>
    </source>
</evidence>
<proteinExistence type="predicted"/>
<dbReference type="AlphaFoldDB" id="A0A1H8MXR6"/>
<keyword evidence="2" id="KW-1185">Reference proteome</keyword>
<sequence length="56" mass="6295">MSDQTANSNKKQKQRDPDLAAAEIAMKRAAQRARERAKRIGAGVMVLKDDRIVEEK</sequence>
<gene>
    <name evidence="1" type="ORF">SAMN05216333_10663</name>
</gene>
<dbReference type="STRING" id="42354.SAMN05216333_10663"/>
<dbReference type="EMBL" id="FODO01000006">
    <property type="protein sequence ID" value="SEO22059.1"/>
    <property type="molecule type" value="Genomic_DNA"/>
</dbReference>
<name>A0A1H8MXR6_9PROT</name>
<dbReference type="RefSeq" id="WP_176776369.1">
    <property type="nucleotide sequence ID" value="NZ_FNOE01000006.1"/>
</dbReference>
<protein>
    <submittedName>
        <fullName evidence="1">Uncharacterized protein</fullName>
    </submittedName>
</protein>
<organism evidence="1 2">
    <name type="scientific">Nitrosomonas oligotropha</name>
    <dbReference type="NCBI Taxonomy" id="42354"/>
    <lineage>
        <taxon>Bacteria</taxon>
        <taxon>Pseudomonadati</taxon>
        <taxon>Pseudomonadota</taxon>
        <taxon>Betaproteobacteria</taxon>
        <taxon>Nitrosomonadales</taxon>
        <taxon>Nitrosomonadaceae</taxon>
        <taxon>Nitrosomonas</taxon>
    </lineage>
</organism>
<dbReference type="Proteomes" id="UP000198814">
    <property type="component" value="Unassembled WGS sequence"/>
</dbReference>
<reference evidence="2" key="1">
    <citation type="submission" date="2016-10" db="EMBL/GenBank/DDBJ databases">
        <authorList>
            <person name="Varghese N."/>
            <person name="Submissions S."/>
        </authorList>
    </citation>
    <scope>NUCLEOTIDE SEQUENCE [LARGE SCALE GENOMIC DNA]</scope>
    <source>
        <strain evidence="2">Nm76</strain>
    </source>
</reference>
<accession>A0A1H8MXR6</accession>